<protein>
    <submittedName>
        <fullName evidence="1">PIG-L family deacetylase</fullName>
    </submittedName>
</protein>
<dbReference type="GO" id="GO:0016627">
    <property type="term" value="F:oxidoreductase activity, acting on the CH-CH group of donors"/>
    <property type="evidence" value="ECO:0007669"/>
    <property type="project" value="InterPro"/>
</dbReference>
<dbReference type="Proteomes" id="UP000476332">
    <property type="component" value="Unassembled WGS sequence"/>
</dbReference>
<proteinExistence type="predicted"/>
<gene>
    <name evidence="1" type="ORF">GTW51_08355</name>
</gene>
<evidence type="ECO:0000313" key="1">
    <source>
        <dbReference type="EMBL" id="NDV86712.1"/>
    </source>
</evidence>
<dbReference type="Pfam" id="PF02585">
    <property type="entry name" value="PIG-L"/>
    <property type="match status" value="1"/>
</dbReference>
<dbReference type="InterPro" id="IPR024078">
    <property type="entry name" value="LmbE-like_dom_sf"/>
</dbReference>
<dbReference type="SUPFAM" id="SSF47203">
    <property type="entry name" value="Acyl-CoA dehydrogenase C-terminal domain-like"/>
    <property type="match status" value="1"/>
</dbReference>
<evidence type="ECO:0000313" key="2">
    <source>
        <dbReference type="Proteomes" id="UP000476332"/>
    </source>
</evidence>
<dbReference type="SUPFAM" id="SSF102588">
    <property type="entry name" value="LmbE-like"/>
    <property type="match status" value="1"/>
</dbReference>
<dbReference type="Gene3D" id="1.20.140.10">
    <property type="entry name" value="Butyryl-CoA Dehydrogenase, subunit A, domain 3"/>
    <property type="match status" value="1"/>
</dbReference>
<dbReference type="GO" id="GO:0016811">
    <property type="term" value="F:hydrolase activity, acting on carbon-nitrogen (but not peptide) bonds, in linear amides"/>
    <property type="evidence" value="ECO:0007669"/>
    <property type="project" value="TreeGrafter"/>
</dbReference>
<dbReference type="InterPro" id="IPR036250">
    <property type="entry name" value="AcylCo_DH-like_C"/>
</dbReference>
<comment type="caution">
    <text evidence="1">The sequence shown here is derived from an EMBL/GenBank/DDBJ whole genome shotgun (WGS) entry which is preliminary data.</text>
</comment>
<keyword evidence="2" id="KW-1185">Reference proteome</keyword>
<dbReference type="PANTHER" id="PTHR12993:SF29">
    <property type="entry name" value="BLR3841 PROTEIN"/>
    <property type="match status" value="1"/>
</dbReference>
<sequence>MMVAAHAGGEGPAAARLTAMANATRSAVEAAAMTVLEDAERAVGAGGFIVPHRLERLVRDLRTYLRQPNPDGALRAAGLAMAKGEWQPSRAGQERPHMMLMQPETVTAERVLIVAPHPDDETLGCGGLAASFARLGRQIHTLFVTDGGASHRRSAQWPRERLAAQRETEAQAALVALGLDPAAATFLRLQDAAMPPHGSPAWRAAAVAVANLVERFDPDLVLLPWRRDPHCDHRDSWRLVTEVLAQRSPRPATLEYAIWLDELGEADDAPRPGEMEVVAFDVSAAADTKRWAVAAHVSQTSDLIADDPEGFRLTAETIDRLTGSVEKYLRPCDG</sequence>
<dbReference type="AlphaFoldDB" id="A0A6L9MGH0"/>
<dbReference type="EMBL" id="JAAAMJ010000004">
    <property type="protein sequence ID" value="NDV86712.1"/>
    <property type="molecule type" value="Genomic_DNA"/>
</dbReference>
<organism evidence="1 2">
    <name type="scientific">Aurantimonas aggregata</name>
    <dbReference type="NCBI Taxonomy" id="2047720"/>
    <lineage>
        <taxon>Bacteria</taxon>
        <taxon>Pseudomonadati</taxon>
        <taxon>Pseudomonadota</taxon>
        <taxon>Alphaproteobacteria</taxon>
        <taxon>Hyphomicrobiales</taxon>
        <taxon>Aurantimonadaceae</taxon>
        <taxon>Aurantimonas</taxon>
    </lineage>
</organism>
<dbReference type="InterPro" id="IPR003737">
    <property type="entry name" value="GlcNAc_PI_deacetylase-related"/>
</dbReference>
<reference evidence="1 2" key="1">
    <citation type="submission" date="2020-01" db="EMBL/GenBank/DDBJ databases">
        <title>Genomes of bacteria type strains.</title>
        <authorList>
            <person name="Chen J."/>
            <person name="Zhu S."/>
            <person name="Chen J."/>
        </authorList>
    </citation>
    <scope>NUCLEOTIDE SEQUENCE [LARGE SCALE GENOMIC DNA]</scope>
    <source>
        <strain evidence="1 2">KCTC 52919</strain>
    </source>
</reference>
<dbReference type="Gene3D" id="3.40.50.10320">
    <property type="entry name" value="LmbE-like"/>
    <property type="match status" value="1"/>
</dbReference>
<dbReference type="PANTHER" id="PTHR12993">
    <property type="entry name" value="N-ACETYLGLUCOSAMINYL-PHOSPHATIDYLINOSITOL DE-N-ACETYLASE-RELATED"/>
    <property type="match status" value="1"/>
</dbReference>
<name>A0A6L9MGH0_9HYPH</name>
<accession>A0A6L9MGH0</accession>
<dbReference type="RefSeq" id="WP_163043459.1">
    <property type="nucleotide sequence ID" value="NZ_JAAAMJ010000004.1"/>
</dbReference>